<feature type="transmembrane region" description="Helical" evidence="6">
    <location>
        <begin position="87"/>
        <end position="109"/>
    </location>
</feature>
<dbReference type="InterPro" id="IPR002797">
    <property type="entry name" value="Polysacc_synth"/>
</dbReference>
<gene>
    <name evidence="7" type="ORF">LY01_02548</name>
</gene>
<dbReference type="RefSeq" id="WP_104516217.1">
    <property type="nucleotide sequence ID" value="NZ_PTJE01000007.1"/>
</dbReference>
<feature type="transmembrane region" description="Helical" evidence="6">
    <location>
        <begin position="439"/>
        <end position="459"/>
    </location>
</feature>
<feature type="transmembrane region" description="Helical" evidence="6">
    <location>
        <begin position="146"/>
        <end position="167"/>
    </location>
</feature>
<accession>A0A2S6IGC9</accession>
<feature type="transmembrane region" description="Helical" evidence="6">
    <location>
        <begin position="115"/>
        <end position="134"/>
    </location>
</feature>
<protein>
    <submittedName>
        <fullName evidence="7">O-antigen/teichoic acid export membrane protein</fullName>
    </submittedName>
</protein>
<feature type="transmembrane region" description="Helical" evidence="6">
    <location>
        <begin position="293"/>
        <end position="317"/>
    </location>
</feature>
<evidence type="ECO:0000313" key="8">
    <source>
        <dbReference type="Proteomes" id="UP000239002"/>
    </source>
</evidence>
<comment type="caution">
    <text evidence="7">The sequence shown here is derived from an EMBL/GenBank/DDBJ whole genome shotgun (WGS) entry which is preliminary data.</text>
</comment>
<feature type="transmembrane region" description="Helical" evidence="6">
    <location>
        <begin position="12"/>
        <end position="39"/>
    </location>
</feature>
<feature type="transmembrane region" description="Helical" evidence="6">
    <location>
        <begin position="51"/>
        <end position="75"/>
    </location>
</feature>
<keyword evidence="5 6" id="KW-0472">Membrane</keyword>
<dbReference type="PANTHER" id="PTHR30250">
    <property type="entry name" value="PST FAMILY PREDICTED COLANIC ACID TRANSPORTER"/>
    <property type="match status" value="1"/>
</dbReference>
<reference evidence="7 8" key="1">
    <citation type="submission" date="2018-02" db="EMBL/GenBank/DDBJ databases">
        <title>Genomic Encyclopedia of Archaeal and Bacterial Type Strains, Phase II (KMG-II): from individual species to whole genera.</title>
        <authorList>
            <person name="Goeker M."/>
        </authorList>
    </citation>
    <scope>NUCLEOTIDE SEQUENCE [LARGE SCALE GENOMIC DNA]</scope>
    <source>
        <strain evidence="7 8">DSM 16809</strain>
    </source>
</reference>
<dbReference type="AlphaFoldDB" id="A0A2S6IGC9"/>
<dbReference type="Proteomes" id="UP000239002">
    <property type="component" value="Unassembled WGS sequence"/>
</dbReference>
<evidence type="ECO:0000256" key="3">
    <source>
        <dbReference type="ARBA" id="ARBA00022692"/>
    </source>
</evidence>
<keyword evidence="8" id="KW-1185">Reference proteome</keyword>
<evidence type="ECO:0000256" key="6">
    <source>
        <dbReference type="SAM" id="Phobius"/>
    </source>
</evidence>
<feature type="transmembrane region" description="Helical" evidence="6">
    <location>
        <begin position="382"/>
        <end position="401"/>
    </location>
</feature>
<feature type="transmembrane region" description="Helical" evidence="6">
    <location>
        <begin position="356"/>
        <end position="376"/>
    </location>
</feature>
<sequence length="469" mass="53971">MPQNDSKPKVNLLTNTLVYSIGNFGSKILSFLLIPFFSFFLTKEELGTYDLLLTTIFLLVPISTFQISDALYRWLIGNDKNINKRKYIGNAIGLLVFSLGSIISLIYITNIFINVYYIHLFVTMLILSCVYPFYQQILRGIGNIKAYAFSGILHSFFLVLFNVASIFIFDDKIFGILSSSILAYVLVIALLQFKFNVISFQYFQLKWNLEKKEMLIYSLPLMLNALSWWVINASDRYLILKYLSLSENGIYAISSRFPAIVILLNSIFMLAWQDKALSTDESEVVDYQKIFKNFLIFELSLVAFLISISPLLISLVVDEAFESSWRYMIVLYVATIFSALSAFIGAGYLRQKKTNRVFFTSLIGAVFNIFVIILTIENLGLYAPALGSFIGFLVIFIIRFYDMKKEFKLNFKVVIFFFLSVYFLSTILITLFLENSYVNFSMIFISASIFLILNKKIIFKTLNFVKSKI</sequence>
<feature type="transmembrane region" description="Helical" evidence="6">
    <location>
        <begin position="413"/>
        <end position="433"/>
    </location>
</feature>
<dbReference type="EMBL" id="PTJE01000007">
    <property type="protein sequence ID" value="PPK93263.1"/>
    <property type="molecule type" value="Genomic_DNA"/>
</dbReference>
<feature type="transmembrane region" description="Helical" evidence="6">
    <location>
        <begin position="251"/>
        <end position="272"/>
    </location>
</feature>
<feature type="transmembrane region" description="Helical" evidence="6">
    <location>
        <begin position="214"/>
        <end position="231"/>
    </location>
</feature>
<evidence type="ECO:0000256" key="1">
    <source>
        <dbReference type="ARBA" id="ARBA00004651"/>
    </source>
</evidence>
<dbReference type="InterPro" id="IPR050833">
    <property type="entry name" value="Poly_Biosynth_Transport"/>
</dbReference>
<keyword evidence="3 6" id="KW-0812">Transmembrane</keyword>
<dbReference type="GO" id="GO:0005886">
    <property type="term" value="C:plasma membrane"/>
    <property type="evidence" value="ECO:0007669"/>
    <property type="project" value="UniProtKB-SubCell"/>
</dbReference>
<name>A0A2S6IGC9_9FLAO</name>
<organism evidence="7 8">
    <name type="scientific">Nonlabens xylanidelens</name>
    <dbReference type="NCBI Taxonomy" id="191564"/>
    <lineage>
        <taxon>Bacteria</taxon>
        <taxon>Pseudomonadati</taxon>
        <taxon>Bacteroidota</taxon>
        <taxon>Flavobacteriia</taxon>
        <taxon>Flavobacteriales</taxon>
        <taxon>Flavobacteriaceae</taxon>
        <taxon>Nonlabens</taxon>
    </lineage>
</organism>
<proteinExistence type="predicted"/>
<comment type="subcellular location">
    <subcellularLocation>
        <location evidence="1">Cell membrane</location>
        <topology evidence="1">Multi-pass membrane protein</topology>
    </subcellularLocation>
</comment>
<feature type="transmembrane region" description="Helical" evidence="6">
    <location>
        <begin position="173"/>
        <end position="193"/>
    </location>
</feature>
<evidence type="ECO:0000313" key="7">
    <source>
        <dbReference type="EMBL" id="PPK93263.1"/>
    </source>
</evidence>
<evidence type="ECO:0000256" key="5">
    <source>
        <dbReference type="ARBA" id="ARBA00023136"/>
    </source>
</evidence>
<evidence type="ECO:0000256" key="2">
    <source>
        <dbReference type="ARBA" id="ARBA00022475"/>
    </source>
</evidence>
<dbReference type="OrthoDB" id="3249502at2"/>
<keyword evidence="2" id="KW-1003">Cell membrane</keyword>
<dbReference type="Pfam" id="PF01943">
    <property type="entry name" value="Polysacc_synt"/>
    <property type="match status" value="1"/>
</dbReference>
<dbReference type="PANTHER" id="PTHR30250:SF11">
    <property type="entry name" value="O-ANTIGEN TRANSPORTER-RELATED"/>
    <property type="match status" value="1"/>
</dbReference>
<keyword evidence="4 6" id="KW-1133">Transmembrane helix</keyword>
<evidence type="ECO:0000256" key="4">
    <source>
        <dbReference type="ARBA" id="ARBA00022989"/>
    </source>
</evidence>
<feature type="transmembrane region" description="Helical" evidence="6">
    <location>
        <begin position="329"/>
        <end position="349"/>
    </location>
</feature>